<evidence type="ECO:0000256" key="1">
    <source>
        <dbReference type="ARBA" id="ARBA00007611"/>
    </source>
</evidence>
<feature type="non-terminal residue" evidence="5">
    <location>
        <position position="1"/>
    </location>
</feature>
<organism evidence="5 6">
    <name type="scientific">Araneus ventricosus</name>
    <name type="common">Orbweaver spider</name>
    <name type="synonym">Epeira ventricosa</name>
    <dbReference type="NCBI Taxonomy" id="182803"/>
    <lineage>
        <taxon>Eukaryota</taxon>
        <taxon>Metazoa</taxon>
        <taxon>Ecdysozoa</taxon>
        <taxon>Arthropoda</taxon>
        <taxon>Chelicerata</taxon>
        <taxon>Arachnida</taxon>
        <taxon>Araneae</taxon>
        <taxon>Araneomorphae</taxon>
        <taxon>Entelegynae</taxon>
        <taxon>Araneoidea</taxon>
        <taxon>Araneidae</taxon>
        <taxon>Araneus</taxon>
    </lineage>
</organism>
<dbReference type="PANTHER" id="PTHR23259">
    <property type="entry name" value="RIDDLE"/>
    <property type="match status" value="1"/>
</dbReference>
<keyword evidence="3" id="KW-1015">Disulfide bond</keyword>
<dbReference type="InterPro" id="IPR051368">
    <property type="entry name" value="SerProtInhib-TIL_Domain"/>
</dbReference>
<dbReference type="EMBL" id="BGPR01075475">
    <property type="protein sequence ID" value="GBL55597.1"/>
    <property type="molecule type" value="Genomic_DNA"/>
</dbReference>
<evidence type="ECO:0000313" key="6">
    <source>
        <dbReference type="Proteomes" id="UP000499080"/>
    </source>
</evidence>
<proteinExistence type="inferred from homology"/>
<dbReference type="PANTHER" id="PTHR23259:SF70">
    <property type="entry name" value="ACCESSORY GLAND PROTEIN ACP62F-RELATED"/>
    <property type="match status" value="1"/>
</dbReference>
<name>A0A4Y1ZLJ2_ARAVE</name>
<feature type="domain" description="TIL" evidence="4">
    <location>
        <begin position="2"/>
        <end position="56"/>
    </location>
</feature>
<evidence type="ECO:0000259" key="4">
    <source>
        <dbReference type="Pfam" id="PF01826"/>
    </source>
</evidence>
<dbReference type="InterPro" id="IPR036084">
    <property type="entry name" value="Ser_inhib-like_sf"/>
</dbReference>
<dbReference type="Pfam" id="PF01826">
    <property type="entry name" value="TIL"/>
    <property type="match status" value="1"/>
</dbReference>
<keyword evidence="2" id="KW-0646">Protease inhibitor</keyword>
<protein>
    <recommendedName>
        <fullName evidence="4">TIL domain-containing protein</fullName>
    </recommendedName>
</protein>
<evidence type="ECO:0000313" key="5">
    <source>
        <dbReference type="EMBL" id="GBL55597.1"/>
    </source>
</evidence>
<dbReference type="Proteomes" id="UP000499080">
    <property type="component" value="Unassembled WGS sequence"/>
</dbReference>
<dbReference type="Gene3D" id="2.10.25.10">
    <property type="entry name" value="Laminin"/>
    <property type="match status" value="1"/>
</dbReference>
<reference evidence="5 6" key="1">
    <citation type="journal article" date="2019" name="Sci. Rep.">
        <title>Orb-weaving spider Araneus ventricosus genome elucidates the spidroin gene catalogue.</title>
        <authorList>
            <person name="Kono N."/>
            <person name="Nakamura H."/>
            <person name="Ohtoshi R."/>
            <person name="Moran D.A.P."/>
            <person name="Shinohara A."/>
            <person name="Yoshida Y."/>
            <person name="Fujiwara M."/>
            <person name="Mori M."/>
            <person name="Tomita M."/>
            <person name="Arakawa K."/>
        </authorList>
    </citation>
    <scope>NUCLEOTIDE SEQUENCE [LARGE SCALE GENOMIC DNA]</scope>
</reference>
<dbReference type="SUPFAM" id="SSF57567">
    <property type="entry name" value="Serine protease inhibitors"/>
    <property type="match status" value="1"/>
</dbReference>
<dbReference type="InterPro" id="IPR002919">
    <property type="entry name" value="TIL_dom"/>
</dbReference>
<comment type="caution">
    <text evidence="5">The sequence shown here is derived from an EMBL/GenBank/DDBJ whole genome shotgun (WGS) entry which is preliminary data.</text>
</comment>
<dbReference type="FunFam" id="2.10.25.10:FF:000055">
    <property type="entry name" value="alpha-tectorin isoform X1"/>
    <property type="match status" value="1"/>
</dbReference>
<evidence type="ECO:0000256" key="2">
    <source>
        <dbReference type="ARBA" id="ARBA00022690"/>
    </source>
</evidence>
<dbReference type="OrthoDB" id="6436760at2759"/>
<dbReference type="CDD" id="cd19941">
    <property type="entry name" value="TIL"/>
    <property type="match status" value="1"/>
</dbReference>
<comment type="similarity">
    <text evidence="1">Belongs to the serine protease inhibitor-like (TIL domain-containing) family.</text>
</comment>
<dbReference type="GO" id="GO:0030414">
    <property type="term" value="F:peptidase inhibitor activity"/>
    <property type="evidence" value="ECO:0007669"/>
    <property type="project" value="UniProtKB-KW"/>
</dbReference>
<gene>
    <name evidence="5" type="ORF">AVEN_49484_1</name>
</gene>
<sequence>TCGANAEYRECGSACPPTCEDRGKKKICTLQCVSGCFCKKGFVKNNRGVCVKPQECEQIEDYTPQIDFYPEYLIMFDITKN</sequence>
<evidence type="ECO:0000256" key="3">
    <source>
        <dbReference type="ARBA" id="ARBA00023157"/>
    </source>
</evidence>
<accession>A0A4Y1ZLJ2</accession>
<dbReference type="AlphaFoldDB" id="A0A4Y1ZLJ2"/>
<keyword evidence="6" id="KW-1185">Reference proteome</keyword>